<feature type="compositionally biased region" description="Gly residues" evidence="1">
    <location>
        <begin position="248"/>
        <end position="261"/>
    </location>
</feature>
<name>A0AAD3HKB3_9CHLO</name>
<evidence type="ECO:0000256" key="1">
    <source>
        <dbReference type="SAM" id="MobiDB-lite"/>
    </source>
</evidence>
<evidence type="ECO:0000313" key="3">
    <source>
        <dbReference type="Proteomes" id="UP001054857"/>
    </source>
</evidence>
<feature type="region of interest" description="Disordered" evidence="1">
    <location>
        <begin position="174"/>
        <end position="291"/>
    </location>
</feature>
<accession>A0AAD3HKB3</accession>
<dbReference type="AlphaFoldDB" id="A0AAD3HKB3"/>
<reference evidence="2 3" key="1">
    <citation type="journal article" date="2021" name="Sci. Rep.">
        <title>Genome sequencing of the multicellular alga Astrephomene provides insights into convergent evolution of germ-soma differentiation.</title>
        <authorList>
            <person name="Yamashita S."/>
            <person name="Yamamoto K."/>
            <person name="Matsuzaki R."/>
            <person name="Suzuki S."/>
            <person name="Yamaguchi H."/>
            <person name="Hirooka S."/>
            <person name="Minakuchi Y."/>
            <person name="Miyagishima S."/>
            <person name="Kawachi M."/>
            <person name="Toyoda A."/>
            <person name="Nozaki H."/>
        </authorList>
    </citation>
    <scope>NUCLEOTIDE SEQUENCE [LARGE SCALE GENOMIC DNA]</scope>
    <source>
        <strain evidence="2 3">NIES-4017</strain>
    </source>
</reference>
<keyword evidence="3" id="KW-1185">Reference proteome</keyword>
<dbReference type="EMBL" id="BMAR01000008">
    <property type="protein sequence ID" value="GFR44479.1"/>
    <property type="molecule type" value="Genomic_DNA"/>
</dbReference>
<comment type="caution">
    <text evidence="2">The sequence shown here is derived from an EMBL/GenBank/DDBJ whole genome shotgun (WGS) entry which is preliminary data.</text>
</comment>
<gene>
    <name evidence="2" type="ORF">Agub_g5742</name>
</gene>
<feature type="compositionally biased region" description="Low complexity" evidence="1">
    <location>
        <begin position="206"/>
        <end position="221"/>
    </location>
</feature>
<feature type="compositionally biased region" description="Low complexity" evidence="1">
    <location>
        <begin position="189"/>
        <end position="198"/>
    </location>
</feature>
<feature type="compositionally biased region" description="Low complexity" evidence="1">
    <location>
        <begin position="262"/>
        <end position="278"/>
    </location>
</feature>
<protein>
    <submittedName>
        <fullName evidence="2">Uncharacterized protein</fullName>
    </submittedName>
</protein>
<organism evidence="2 3">
    <name type="scientific">Astrephomene gubernaculifera</name>
    <dbReference type="NCBI Taxonomy" id="47775"/>
    <lineage>
        <taxon>Eukaryota</taxon>
        <taxon>Viridiplantae</taxon>
        <taxon>Chlorophyta</taxon>
        <taxon>core chlorophytes</taxon>
        <taxon>Chlorophyceae</taxon>
        <taxon>CS clade</taxon>
        <taxon>Chlamydomonadales</taxon>
        <taxon>Astrephomenaceae</taxon>
        <taxon>Astrephomene</taxon>
    </lineage>
</organism>
<feature type="compositionally biased region" description="Low complexity" evidence="1">
    <location>
        <begin position="238"/>
        <end position="247"/>
    </location>
</feature>
<dbReference type="Proteomes" id="UP001054857">
    <property type="component" value="Unassembled WGS sequence"/>
</dbReference>
<evidence type="ECO:0000313" key="2">
    <source>
        <dbReference type="EMBL" id="GFR44479.1"/>
    </source>
</evidence>
<sequence length="327" mass="33727">MSLLQPLHQRTTPFVACSKGIGCPSQLAKPVCRRKVIPAAHISNYGRKNDVDALHTAMRVTAAGILASGLLWLSAAPAEAEIQTVSPQVVTQMARPLPKQTVDKGKIWTVFIGGAVALFGSALLLENNEQFFPAIVRAKQATKVSEKLMKEQEEREQKERELQQLRQAEYEEQQRQLAAVQQGLKSARSRVLPSSSPSAPSPPSSGPGIATIATSTSSSHTDVQRNNAGAVAESPSRGVPEPSSGAAAGAGSGGDAAGNGSGSVSSRSGGVGAVAEAGAAGGPVPGAIATPEEQAEAVARLTRLQGFVSDTMAGSKGAMDALKAHRQ</sequence>
<proteinExistence type="predicted"/>